<organism evidence="7 8">
    <name type="scientific">Streptomyces roseolus</name>
    <dbReference type="NCBI Taxonomy" id="67358"/>
    <lineage>
        <taxon>Bacteria</taxon>
        <taxon>Bacillati</taxon>
        <taxon>Actinomycetota</taxon>
        <taxon>Actinomycetes</taxon>
        <taxon>Kitasatosporales</taxon>
        <taxon>Streptomycetaceae</taxon>
        <taxon>Streptomyces</taxon>
    </lineage>
</organism>
<accession>A0ABU4KJD9</accession>
<sequence>MPLLGGIRPPIAVLCVLLLALAGLTAKVLGPSEEAVAPEAVLSSQRYFAEDGAIALRASIDERVADLERTAAALNAGRPVRPGRVLSDLGRTYQKWTGTTVVDLASGDVLAARGETIPLGWLDRDVLVGERALTPRMVRLETGDVRLMTMAVLDWADRPQQLLIASSSLSVPAVNLGPFRSMSVVAEDGEVLATAGFEQAEALNSDQERKELAFLHRQMTRLADQAAVRTEEHPVRAKEPGSRGYPGVSGTLLGGAYNGRVATAGYASLASSDPEEKESVAAGLGLTVVALLPVVEQQPEDSDRRLFGLAAAGALLLVGLVAVAVLWSTVQRPLLRLFLESRRLARGDLRRPVSVPRRGEAHRIGLALERLRRRLNGEDEGVGTARRVWVGARGPLVATGVLLLLWCVPVGLLLNRTDGSVSVPTTMVNDQRERTDLIADRLRRALNEAQADLVSASRLIAAGDSGAAGRLLEDALVKHTRYEALYLVAADGSVTARAGGEPHAWSGGEDRPPVRVSGQGGKKPVIQASAPVPGGDGDTLVGEIRVEFLNSLLARPGLGEVRVVDSAGLTIAAGDGFRAFEQLPDASLKDLVRAAGVRVGAGPVENGLLLRDGDGVTVAAAAPFSGGGVTADIGWTVVSRQDAAGFQITAYEREDRSVLAGMLGLAAAILCLGWIHLVVVRPLRALARSAEKLADGDLRTVLYPRYHDEVGAVVRSLELLRQQAQAHRHDQARRPSDAPSGAGAGGR</sequence>
<name>A0ABU4KJD9_9ACTN</name>
<dbReference type="RefSeq" id="WP_319013524.1">
    <property type="nucleotide sequence ID" value="NZ_JAWJZF010000517.1"/>
</dbReference>
<dbReference type="PROSITE" id="PS50885">
    <property type="entry name" value="HAMP"/>
    <property type="match status" value="2"/>
</dbReference>
<dbReference type="EMBL" id="JAWJZF010000517">
    <property type="protein sequence ID" value="MDX2297400.1"/>
    <property type="molecule type" value="Genomic_DNA"/>
</dbReference>
<evidence type="ECO:0000256" key="5">
    <source>
        <dbReference type="SAM" id="Phobius"/>
    </source>
</evidence>
<evidence type="ECO:0000256" key="3">
    <source>
        <dbReference type="SAM" id="Coils"/>
    </source>
</evidence>
<keyword evidence="5" id="KW-0472">Membrane</keyword>
<evidence type="ECO:0000256" key="4">
    <source>
        <dbReference type="SAM" id="MobiDB-lite"/>
    </source>
</evidence>
<feature type="transmembrane region" description="Helical" evidence="5">
    <location>
        <begin position="306"/>
        <end position="327"/>
    </location>
</feature>
<feature type="region of interest" description="Disordered" evidence="4">
    <location>
        <begin position="725"/>
        <end position="747"/>
    </location>
</feature>
<comment type="caution">
    <text evidence="7">The sequence shown here is derived from an EMBL/GenBank/DDBJ whole genome shotgun (WGS) entry which is preliminary data.</text>
</comment>
<feature type="coiled-coil region" evidence="3">
    <location>
        <begin position="432"/>
        <end position="459"/>
    </location>
</feature>
<evidence type="ECO:0000256" key="1">
    <source>
        <dbReference type="ARBA" id="ARBA00022692"/>
    </source>
</evidence>
<dbReference type="CDD" id="cd06225">
    <property type="entry name" value="HAMP"/>
    <property type="match status" value="1"/>
</dbReference>
<dbReference type="PANTHER" id="PTHR32089">
    <property type="entry name" value="METHYL-ACCEPTING CHEMOTAXIS PROTEIN MCPB"/>
    <property type="match status" value="1"/>
</dbReference>
<evidence type="ECO:0000259" key="6">
    <source>
        <dbReference type="PROSITE" id="PS50885"/>
    </source>
</evidence>
<feature type="region of interest" description="Disordered" evidence="4">
    <location>
        <begin position="499"/>
        <end position="532"/>
    </location>
</feature>
<keyword evidence="3" id="KW-0175">Coiled coil</keyword>
<evidence type="ECO:0000313" key="7">
    <source>
        <dbReference type="EMBL" id="MDX2297400.1"/>
    </source>
</evidence>
<dbReference type="SMART" id="SM00304">
    <property type="entry name" value="HAMP"/>
    <property type="match status" value="2"/>
</dbReference>
<keyword evidence="1 5" id="KW-0812">Transmembrane</keyword>
<evidence type="ECO:0000313" key="8">
    <source>
        <dbReference type="Proteomes" id="UP001278571"/>
    </source>
</evidence>
<evidence type="ECO:0000256" key="2">
    <source>
        <dbReference type="ARBA" id="ARBA00022989"/>
    </source>
</evidence>
<feature type="domain" description="HAMP" evidence="6">
    <location>
        <begin position="677"/>
        <end position="729"/>
    </location>
</feature>
<feature type="domain" description="HAMP" evidence="6">
    <location>
        <begin position="328"/>
        <end position="380"/>
    </location>
</feature>
<dbReference type="PANTHER" id="PTHR32089:SF112">
    <property type="entry name" value="LYSOZYME-LIKE PROTEIN-RELATED"/>
    <property type="match status" value="1"/>
</dbReference>
<gene>
    <name evidence="7" type="ORF">R2363_35125</name>
</gene>
<dbReference type="Proteomes" id="UP001278571">
    <property type="component" value="Unassembled WGS sequence"/>
</dbReference>
<reference evidence="7 8" key="1">
    <citation type="submission" date="2023-10" db="EMBL/GenBank/DDBJ databases">
        <authorList>
            <person name="Wang X.X."/>
        </authorList>
    </citation>
    <scope>NUCLEOTIDE SEQUENCE [LARGE SCALE GENOMIC DNA]</scope>
    <source>
        <strain evidence="7 8">NBRC 12816</strain>
    </source>
</reference>
<feature type="compositionally biased region" description="Basic and acidic residues" evidence="4">
    <location>
        <begin position="727"/>
        <end position="736"/>
    </location>
</feature>
<dbReference type="InterPro" id="IPR003660">
    <property type="entry name" value="HAMP_dom"/>
</dbReference>
<proteinExistence type="predicted"/>
<protein>
    <submittedName>
        <fullName evidence="7">Cache and HAMP domain-containing protein</fullName>
    </submittedName>
</protein>
<keyword evidence="8" id="KW-1185">Reference proteome</keyword>
<dbReference type="SUPFAM" id="SSF158472">
    <property type="entry name" value="HAMP domain-like"/>
    <property type="match status" value="1"/>
</dbReference>
<dbReference type="Gene3D" id="6.10.340.10">
    <property type="match status" value="2"/>
</dbReference>
<feature type="transmembrane region" description="Helical" evidence="5">
    <location>
        <begin position="658"/>
        <end position="679"/>
    </location>
</feature>
<dbReference type="Pfam" id="PF00672">
    <property type="entry name" value="HAMP"/>
    <property type="match status" value="2"/>
</dbReference>
<keyword evidence="2 5" id="KW-1133">Transmembrane helix</keyword>
<feature type="compositionally biased region" description="Basic and acidic residues" evidence="4">
    <location>
        <begin position="229"/>
        <end position="241"/>
    </location>
</feature>
<feature type="region of interest" description="Disordered" evidence="4">
    <location>
        <begin position="226"/>
        <end position="247"/>
    </location>
</feature>